<dbReference type="Pfam" id="PF00356">
    <property type="entry name" value="LacI"/>
    <property type="match status" value="1"/>
</dbReference>
<proteinExistence type="predicted"/>
<comment type="caution">
    <text evidence="5">The sequence shown here is derived from an EMBL/GenBank/DDBJ whole genome shotgun (WGS) entry which is preliminary data.</text>
</comment>
<keyword evidence="3" id="KW-0804">Transcription</keyword>
<protein>
    <submittedName>
        <fullName evidence="5">Substrate-binding domain-containing protein</fullName>
    </submittedName>
</protein>
<keyword evidence="6" id="KW-1185">Reference proteome</keyword>
<evidence type="ECO:0000259" key="4">
    <source>
        <dbReference type="PROSITE" id="PS50932"/>
    </source>
</evidence>
<evidence type="ECO:0000256" key="2">
    <source>
        <dbReference type="ARBA" id="ARBA00023125"/>
    </source>
</evidence>
<dbReference type="InterPro" id="IPR028082">
    <property type="entry name" value="Peripla_BP_I"/>
</dbReference>
<dbReference type="SUPFAM" id="SSF47413">
    <property type="entry name" value="lambda repressor-like DNA-binding domains"/>
    <property type="match status" value="1"/>
</dbReference>
<dbReference type="PANTHER" id="PTHR30146:SF109">
    <property type="entry name" value="HTH-TYPE TRANSCRIPTIONAL REGULATOR GALS"/>
    <property type="match status" value="1"/>
</dbReference>
<dbReference type="SMART" id="SM00354">
    <property type="entry name" value="HTH_LACI"/>
    <property type="match status" value="1"/>
</dbReference>
<keyword evidence="2" id="KW-0238">DNA-binding</keyword>
<dbReference type="AlphaFoldDB" id="A0A5S4GQN0"/>
<evidence type="ECO:0000313" key="5">
    <source>
        <dbReference type="EMBL" id="TMR28710.1"/>
    </source>
</evidence>
<dbReference type="InterPro" id="IPR046335">
    <property type="entry name" value="LacI/GalR-like_sensor"/>
</dbReference>
<dbReference type="PROSITE" id="PS50932">
    <property type="entry name" value="HTH_LACI_2"/>
    <property type="match status" value="1"/>
</dbReference>
<dbReference type="Pfam" id="PF13377">
    <property type="entry name" value="Peripla_BP_3"/>
    <property type="match status" value="1"/>
</dbReference>
<dbReference type="CDD" id="cd06285">
    <property type="entry name" value="PBP1_LacI-like"/>
    <property type="match status" value="1"/>
</dbReference>
<keyword evidence="1" id="KW-0805">Transcription regulation</keyword>
<dbReference type="CDD" id="cd01392">
    <property type="entry name" value="HTH_LacI"/>
    <property type="match status" value="1"/>
</dbReference>
<dbReference type="Gene3D" id="1.10.260.40">
    <property type="entry name" value="lambda repressor-like DNA-binding domains"/>
    <property type="match status" value="1"/>
</dbReference>
<dbReference type="GO" id="GO:0000976">
    <property type="term" value="F:transcription cis-regulatory region binding"/>
    <property type="evidence" value="ECO:0007669"/>
    <property type="project" value="TreeGrafter"/>
</dbReference>
<dbReference type="SUPFAM" id="SSF53822">
    <property type="entry name" value="Periplasmic binding protein-like I"/>
    <property type="match status" value="1"/>
</dbReference>
<feature type="domain" description="HTH lacI-type" evidence="4">
    <location>
        <begin position="25"/>
        <end position="84"/>
    </location>
</feature>
<reference evidence="5 6" key="1">
    <citation type="submission" date="2019-05" db="EMBL/GenBank/DDBJ databases">
        <title>Draft genome sequence of Nonomuraea zeae DSM 100528.</title>
        <authorList>
            <person name="Saricaoglu S."/>
            <person name="Isik K."/>
        </authorList>
    </citation>
    <scope>NUCLEOTIDE SEQUENCE [LARGE SCALE GENOMIC DNA]</scope>
    <source>
        <strain evidence="5 6">DSM 100528</strain>
    </source>
</reference>
<dbReference type="Gene3D" id="3.40.50.2300">
    <property type="match status" value="2"/>
</dbReference>
<dbReference type="EMBL" id="VCKX01000136">
    <property type="protein sequence ID" value="TMR28710.1"/>
    <property type="molecule type" value="Genomic_DNA"/>
</dbReference>
<name>A0A5S4GQN0_9ACTN</name>
<evidence type="ECO:0000256" key="3">
    <source>
        <dbReference type="ARBA" id="ARBA00023163"/>
    </source>
</evidence>
<dbReference type="GO" id="GO:0003700">
    <property type="term" value="F:DNA-binding transcription factor activity"/>
    <property type="evidence" value="ECO:0007669"/>
    <property type="project" value="TreeGrafter"/>
</dbReference>
<evidence type="ECO:0000256" key="1">
    <source>
        <dbReference type="ARBA" id="ARBA00023015"/>
    </source>
</evidence>
<sequence>MPSRGATVVLDRKRGFVADPKAPQVTLRSIADQLGLHVSTVSRVLNGRADDGARAASGDTATRIRSLAQELGYQPDPHGSGLRTGRSKLVGVLVPRLSDLVLAMIYEGIDEAAGELGLTTITANSHDDDKTRRLRTRMLLARRVDGLIFGDATLDSGFLDELAAQGGKFVLVNRSAGEHPSVTADDLLGGRLAAEHLLELGHTEVAVIAGEPYASTGADRTAGFVALYRERGLPAPQVLYSPFDTAGGRAAAERLLAGPDRPTAIFAVNDFAAIGAMGAARDHGLTVGTDISIMGYNDTPLAAELPIPLTSVSVPMREMGRRALQLLTGLLFGEEVRSERLPPVLAARASTATVA</sequence>
<dbReference type="OrthoDB" id="3467214at2"/>
<evidence type="ECO:0000313" key="6">
    <source>
        <dbReference type="Proteomes" id="UP000306628"/>
    </source>
</evidence>
<dbReference type="InterPro" id="IPR010982">
    <property type="entry name" value="Lambda_DNA-bd_dom_sf"/>
</dbReference>
<gene>
    <name evidence="5" type="ORF">ETD85_34860</name>
</gene>
<dbReference type="Proteomes" id="UP000306628">
    <property type="component" value="Unassembled WGS sequence"/>
</dbReference>
<organism evidence="5 6">
    <name type="scientific">Nonomuraea zeae</name>
    <dbReference type="NCBI Taxonomy" id="1642303"/>
    <lineage>
        <taxon>Bacteria</taxon>
        <taxon>Bacillati</taxon>
        <taxon>Actinomycetota</taxon>
        <taxon>Actinomycetes</taxon>
        <taxon>Streptosporangiales</taxon>
        <taxon>Streptosporangiaceae</taxon>
        <taxon>Nonomuraea</taxon>
    </lineage>
</organism>
<dbReference type="PANTHER" id="PTHR30146">
    <property type="entry name" value="LACI-RELATED TRANSCRIPTIONAL REPRESSOR"/>
    <property type="match status" value="1"/>
</dbReference>
<dbReference type="InterPro" id="IPR000843">
    <property type="entry name" value="HTH_LacI"/>
</dbReference>
<accession>A0A5S4GQN0</accession>